<dbReference type="Proteomes" id="UP000266915">
    <property type="component" value="Unassembled WGS sequence"/>
</dbReference>
<proteinExistence type="predicted"/>
<reference evidence="2 3" key="1">
    <citation type="submission" date="2018-11" db="EMBL/GenBank/DDBJ databases">
        <title>Sequencing the genomes of 1000 actinobacteria strains.</title>
        <authorList>
            <person name="Klenk H.-P."/>
        </authorList>
    </citation>
    <scope>NUCLEOTIDE SEQUENCE [LARGE SCALE GENOMIC DNA]</scope>
    <source>
        <strain evidence="2 3">DSM 14012</strain>
    </source>
</reference>
<keyword evidence="1" id="KW-0472">Membrane</keyword>
<keyword evidence="3" id="KW-1185">Reference proteome</keyword>
<feature type="transmembrane region" description="Helical" evidence="1">
    <location>
        <begin position="61"/>
        <end position="85"/>
    </location>
</feature>
<dbReference type="RefSeq" id="WP_085512127.1">
    <property type="nucleotide sequence ID" value="NZ_FXAP01000003.1"/>
</dbReference>
<keyword evidence="1" id="KW-0812">Transmembrane</keyword>
<dbReference type="EMBL" id="RKHL01000001">
    <property type="protein sequence ID" value="ROR80335.1"/>
    <property type="molecule type" value="Genomic_DNA"/>
</dbReference>
<organism evidence="2 3">
    <name type="scientific">Plantibacter flavus</name>
    <dbReference type="NCBI Taxonomy" id="150123"/>
    <lineage>
        <taxon>Bacteria</taxon>
        <taxon>Bacillati</taxon>
        <taxon>Actinomycetota</taxon>
        <taxon>Actinomycetes</taxon>
        <taxon>Micrococcales</taxon>
        <taxon>Microbacteriaceae</taxon>
        <taxon>Plantibacter</taxon>
    </lineage>
</organism>
<accession>A0A3N2BYJ4</accession>
<sequence length="102" mass="10188">MFMLFLEAAAQVAVIALVLGAGLPALFALGVRSFAVAGGAGSDDRSGSGTPTIPSGLLRAIGVLCFAVVVAAVLVGLTIIVATGLGQEVSFDHVFPTFTPKD</sequence>
<gene>
    <name evidence="2" type="ORF">EDD42_0374</name>
</gene>
<comment type="caution">
    <text evidence="2">The sequence shown here is derived from an EMBL/GenBank/DDBJ whole genome shotgun (WGS) entry which is preliminary data.</text>
</comment>
<evidence type="ECO:0000313" key="3">
    <source>
        <dbReference type="Proteomes" id="UP000266915"/>
    </source>
</evidence>
<dbReference type="AlphaFoldDB" id="A0A3N2BYJ4"/>
<evidence type="ECO:0000313" key="2">
    <source>
        <dbReference type="EMBL" id="ROR80335.1"/>
    </source>
</evidence>
<name>A0A3N2BYJ4_9MICO</name>
<protein>
    <submittedName>
        <fullName evidence="2">Uncharacterized protein</fullName>
    </submittedName>
</protein>
<keyword evidence="1" id="KW-1133">Transmembrane helix</keyword>
<evidence type="ECO:0000256" key="1">
    <source>
        <dbReference type="SAM" id="Phobius"/>
    </source>
</evidence>